<evidence type="ECO:0000256" key="4">
    <source>
        <dbReference type="ARBA" id="ARBA00022737"/>
    </source>
</evidence>
<evidence type="ECO:0000313" key="10">
    <source>
        <dbReference type="Proteomes" id="UP001652740"/>
    </source>
</evidence>
<dbReference type="PROSITE" id="PS50004">
    <property type="entry name" value="C2"/>
    <property type="match status" value="2"/>
</dbReference>
<keyword evidence="2 8" id="KW-0812">Transmembrane</keyword>
<feature type="transmembrane region" description="Helical" evidence="8">
    <location>
        <begin position="555"/>
        <end position="580"/>
    </location>
</feature>
<dbReference type="PANTHER" id="PTHR45911">
    <property type="entry name" value="C2 DOMAIN-CONTAINING PROTEIN"/>
    <property type="match status" value="1"/>
</dbReference>
<evidence type="ECO:0000256" key="6">
    <source>
        <dbReference type="ARBA" id="ARBA00022989"/>
    </source>
</evidence>
<dbReference type="Pfam" id="PF08372">
    <property type="entry name" value="PRT_C"/>
    <property type="match status" value="1"/>
</dbReference>
<feature type="domain" description="C2" evidence="9">
    <location>
        <begin position="335"/>
        <end position="478"/>
    </location>
</feature>
<reference evidence="11" key="1">
    <citation type="submission" date="2025-08" db="UniProtKB">
        <authorList>
            <consortium name="RefSeq"/>
        </authorList>
    </citation>
    <scope>IDENTIFICATION</scope>
    <source>
        <tissue evidence="11">Whole larvae</tissue>
    </source>
</reference>
<dbReference type="Gene3D" id="2.60.40.150">
    <property type="entry name" value="C2 domain"/>
    <property type="match status" value="2"/>
</dbReference>
<dbReference type="GO" id="GO:0005509">
    <property type="term" value="F:calcium ion binding"/>
    <property type="evidence" value="ECO:0007669"/>
    <property type="project" value="TreeGrafter"/>
</dbReference>
<gene>
    <name evidence="11" type="primary">LOC113521272</name>
</gene>
<sequence>MESRDNNALRGKHFSRLHEKIQSKYSEIQRRLEKSKSVESLAAISDNQLFNKLKYASAIDLTENNEMYIDDHNNDFHNLIHSIIVEDVNNRKATLEDVNFKEASISRSYSGSLLSEGYYVCSPKQIKLSNGNNNLPLRIIQLNEIEKGSDDNLTPTTPPARISLRNKIGSRITAVKEKRREEKEKYTKDKKKETKDTGAGLEKLILSNATYDSRLLKRIKLATVTIALIEVTGLDNAQNNIEEKPRNLHCRFKLGTEKCKSKTVKSIASKAKWQELFNLNMYEESMLEVTLWDKDFFIGRRVIDLSDMDKEKTHKINIDLEGEMPNVKLFLLLTITGTTTDNNIYDLGDYEETQTRLETVRKNNVWYQLDNLTEVGWLSIIVYGAKGLAGNDCYCVLKLGNERLQTYTDCKTNDPNWMKAFTFTITDITSLLEVTVYDEKKNEEVGCITIPLFKINNGHKVWYALKDVTQREQAKGNNPRILLEMRISYNPIKAALRVLKPREIDYLEVEEKFDRRLFTRNWTRTKAIINWILEVYKVIKSSFEWESRKLNTIALIVWLLFHWFYEAWMIPLLLLIPFIYYSPEEYNLFQDSVKLRNGTKGTENDRAKIEKEEKTSIRQKIQGLQELIQNIQNYLGKIATLGESVKNLFNFSVPFLSHFAIICLLGISLIMYLIPVKYLFMAWGIRKYTKKIFQPNRIPHNEILDLLSRVPDDEILLNCVELPLETKEEKL</sequence>
<accession>A0A6J1X7K4</accession>
<dbReference type="RefSeq" id="XP_026762561.1">
    <property type="nucleotide sequence ID" value="XM_026906760.3"/>
</dbReference>
<evidence type="ECO:0000313" key="11">
    <source>
        <dbReference type="RefSeq" id="XP_026762561.1"/>
    </source>
</evidence>
<evidence type="ECO:0000256" key="7">
    <source>
        <dbReference type="ARBA" id="ARBA00023136"/>
    </source>
</evidence>
<evidence type="ECO:0000256" key="1">
    <source>
        <dbReference type="ARBA" id="ARBA00004141"/>
    </source>
</evidence>
<dbReference type="AlphaFoldDB" id="A0A6J1X7K4"/>
<dbReference type="InterPro" id="IPR000008">
    <property type="entry name" value="C2_dom"/>
</dbReference>
<keyword evidence="10" id="KW-1185">Reference proteome</keyword>
<protein>
    <submittedName>
        <fullName evidence="11">Multiple C2 and transmembrane domain-containing protein-like isoform X1</fullName>
    </submittedName>
</protein>
<evidence type="ECO:0000259" key="9">
    <source>
        <dbReference type="PROSITE" id="PS50004"/>
    </source>
</evidence>
<dbReference type="GO" id="GO:0030672">
    <property type="term" value="C:synaptic vesicle membrane"/>
    <property type="evidence" value="ECO:0007669"/>
    <property type="project" value="TreeGrafter"/>
</dbReference>
<organism evidence="10 11">
    <name type="scientific">Galleria mellonella</name>
    <name type="common">Greater wax moth</name>
    <dbReference type="NCBI Taxonomy" id="7137"/>
    <lineage>
        <taxon>Eukaryota</taxon>
        <taxon>Metazoa</taxon>
        <taxon>Ecdysozoa</taxon>
        <taxon>Arthropoda</taxon>
        <taxon>Hexapoda</taxon>
        <taxon>Insecta</taxon>
        <taxon>Pterygota</taxon>
        <taxon>Neoptera</taxon>
        <taxon>Endopterygota</taxon>
        <taxon>Lepidoptera</taxon>
        <taxon>Glossata</taxon>
        <taxon>Ditrysia</taxon>
        <taxon>Pyraloidea</taxon>
        <taxon>Pyralidae</taxon>
        <taxon>Galleriinae</taxon>
        <taxon>Galleria</taxon>
    </lineage>
</organism>
<keyword evidence="7 8" id="KW-0472">Membrane</keyword>
<feature type="transmembrane region" description="Helical" evidence="8">
    <location>
        <begin position="655"/>
        <end position="680"/>
    </location>
</feature>
<dbReference type="KEGG" id="gmw:113521272"/>
<keyword evidence="5" id="KW-0106">Calcium</keyword>
<dbReference type="GO" id="GO:0046928">
    <property type="term" value="P:regulation of neurotransmitter secretion"/>
    <property type="evidence" value="ECO:0007669"/>
    <property type="project" value="TreeGrafter"/>
</dbReference>
<dbReference type="SMART" id="SM00239">
    <property type="entry name" value="C2"/>
    <property type="match status" value="2"/>
</dbReference>
<name>A0A6J1X7K4_GALME</name>
<evidence type="ECO:0000256" key="3">
    <source>
        <dbReference type="ARBA" id="ARBA00022723"/>
    </source>
</evidence>
<evidence type="ECO:0000256" key="2">
    <source>
        <dbReference type="ARBA" id="ARBA00022692"/>
    </source>
</evidence>
<dbReference type="OrthoDB" id="5973539at2759"/>
<dbReference type="InParanoid" id="A0A6J1X7K4"/>
<keyword evidence="3" id="KW-0479">Metal-binding</keyword>
<dbReference type="InterPro" id="IPR013583">
    <property type="entry name" value="MCTP_C"/>
</dbReference>
<feature type="domain" description="C2" evidence="9">
    <location>
        <begin position="205"/>
        <end position="328"/>
    </location>
</feature>
<dbReference type="InterPro" id="IPR035892">
    <property type="entry name" value="C2_domain_sf"/>
</dbReference>
<keyword evidence="4" id="KW-0677">Repeat</keyword>
<comment type="subcellular location">
    <subcellularLocation>
        <location evidence="1">Membrane</location>
        <topology evidence="1">Multi-pass membrane protein</topology>
    </subcellularLocation>
</comment>
<dbReference type="Pfam" id="PF00168">
    <property type="entry name" value="C2"/>
    <property type="match status" value="2"/>
</dbReference>
<dbReference type="GeneID" id="113521272"/>
<dbReference type="PANTHER" id="PTHR45911:SF4">
    <property type="entry name" value="MULTIPLE C2 AND TRANSMEMBRANE DOMAIN-CONTAINING PROTEIN"/>
    <property type="match status" value="1"/>
</dbReference>
<dbReference type="SUPFAM" id="SSF49562">
    <property type="entry name" value="C2 domain (Calcium/lipid-binding domain, CaLB)"/>
    <property type="match status" value="2"/>
</dbReference>
<proteinExistence type="predicted"/>
<evidence type="ECO:0000256" key="5">
    <source>
        <dbReference type="ARBA" id="ARBA00022837"/>
    </source>
</evidence>
<evidence type="ECO:0000256" key="8">
    <source>
        <dbReference type="SAM" id="Phobius"/>
    </source>
</evidence>
<dbReference type="Proteomes" id="UP001652740">
    <property type="component" value="Unplaced"/>
</dbReference>
<keyword evidence="6 8" id="KW-1133">Transmembrane helix</keyword>